<sequence>MHVKLGKMIGIFEVLIKRVSPLWWTYPATTPPQRRRRLEKGWHDGCYGGSVVVRRREGLKVAAGGVTWWPAASVVFAGKTADGGCGRWLRCGGDEGVWWWLWDRRDWGATRVGEGTAILAGIINRKGSSKRAGEELEQESIKKQKVDEDRETIELQSLIKVILDEEEVAIDDVPLATKPPSIVDWKIHKEGKISYYQIIRADRKSQMYKVFSQMLKSFSKEDLEDLYKLVKPKYGSTRPVEDLDLIYMEI</sequence>
<reference evidence="1" key="1">
    <citation type="journal article" date="2022" name="Int. J. Mol. Sci.">
        <title>Draft Genome of Tanacetum Coccineum: Genomic Comparison of Closely Related Tanacetum-Family Plants.</title>
        <authorList>
            <person name="Yamashiro T."/>
            <person name="Shiraishi A."/>
            <person name="Nakayama K."/>
            <person name="Satake H."/>
        </authorList>
    </citation>
    <scope>NUCLEOTIDE SEQUENCE</scope>
</reference>
<comment type="caution">
    <text evidence="1">The sequence shown here is derived from an EMBL/GenBank/DDBJ whole genome shotgun (WGS) entry which is preliminary data.</text>
</comment>
<dbReference type="Proteomes" id="UP001151760">
    <property type="component" value="Unassembled WGS sequence"/>
</dbReference>
<keyword evidence="2" id="KW-1185">Reference proteome</keyword>
<evidence type="ECO:0000313" key="2">
    <source>
        <dbReference type="Proteomes" id="UP001151760"/>
    </source>
</evidence>
<evidence type="ECO:0000313" key="1">
    <source>
        <dbReference type="EMBL" id="GJU07554.1"/>
    </source>
</evidence>
<dbReference type="EMBL" id="BQNB010021551">
    <property type="protein sequence ID" value="GJU07554.1"/>
    <property type="molecule type" value="Genomic_DNA"/>
</dbReference>
<gene>
    <name evidence="1" type="ORF">Tco_1123984</name>
</gene>
<name>A0ABQ5J510_9ASTR</name>
<reference evidence="1" key="2">
    <citation type="submission" date="2022-01" db="EMBL/GenBank/DDBJ databases">
        <authorList>
            <person name="Yamashiro T."/>
            <person name="Shiraishi A."/>
            <person name="Satake H."/>
            <person name="Nakayama K."/>
        </authorList>
    </citation>
    <scope>NUCLEOTIDE SEQUENCE</scope>
</reference>
<accession>A0ABQ5J510</accession>
<proteinExistence type="predicted"/>
<protein>
    <submittedName>
        <fullName evidence="1">Uncharacterized protein</fullName>
    </submittedName>
</protein>
<organism evidence="1 2">
    <name type="scientific">Tanacetum coccineum</name>
    <dbReference type="NCBI Taxonomy" id="301880"/>
    <lineage>
        <taxon>Eukaryota</taxon>
        <taxon>Viridiplantae</taxon>
        <taxon>Streptophyta</taxon>
        <taxon>Embryophyta</taxon>
        <taxon>Tracheophyta</taxon>
        <taxon>Spermatophyta</taxon>
        <taxon>Magnoliopsida</taxon>
        <taxon>eudicotyledons</taxon>
        <taxon>Gunneridae</taxon>
        <taxon>Pentapetalae</taxon>
        <taxon>asterids</taxon>
        <taxon>campanulids</taxon>
        <taxon>Asterales</taxon>
        <taxon>Asteraceae</taxon>
        <taxon>Asteroideae</taxon>
        <taxon>Anthemideae</taxon>
        <taxon>Anthemidinae</taxon>
        <taxon>Tanacetum</taxon>
    </lineage>
</organism>